<dbReference type="Proteomes" id="UP000799118">
    <property type="component" value="Unassembled WGS sequence"/>
</dbReference>
<evidence type="ECO:0000313" key="1">
    <source>
        <dbReference type="EMBL" id="KAE9404053.1"/>
    </source>
</evidence>
<proteinExistence type="predicted"/>
<dbReference type="EMBL" id="ML769420">
    <property type="protein sequence ID" value="KAE9404053.1"/>
    <property type="molecule type" value="Genomic_DNA"/>
</dbReference>
<protein>
    <submittedName>
        <fullName evidence="1">Uncharacterized protein</fullName>
    </submittedName>
</protein>
<evidence type="ECO:0000313" key="2">
    <source>
        <dbReference type="Proteomes" id="UP000799118"/>
    </source>
</evidence>
<sequence>MPLYTPRKMSCFSSKLSLMTHVETQSAVDISSSYQVKVYTVRYAGLPILHSHALAWANRIRTKPGKSLLTDSGIHTGRIIGSVGDEIEAAGGFGLFGLGRPEKLENRI</sequence>
<name>A0A6A4I260_9AGAR</name>
<reference evidence="1" key="1">
    <citation type="journal article" date="2019" name="Environ. Microbiol.">
        <title>Fungal ecological strategies reflected in gene transcription - a case study of two litter decomposers.</title>
        <authorList>
            <person name="Barbi F."/>
            <person name="Kohler A."/>
            <person name="Barry K."/>
            <person name="Baskaran P."/>
            <person name="Daum C."/>
            <person name="Fauchery L."/>
            <person name="Ihrmark K."/>
            <person name="Kuo A."/>
            <person name="LaButti K."/>
            <person name="Lipzen A."/>
            <person name="Morin E."/>
            <person name="Grigoriev I.V."/>
            <person name="Henrissat B."/>
            <person name="Lindahl B."/>
            <person name="Martin F."/>
        </authorList>
    </citation>
    <scope>NUCLEOTIDE SEQUENCE</scope>
    <source>
        <strain evidence="1">JB14</strain>
    </source>
</reference>
<accession>A0A6A4I260</accession>
<organism evidence="1 2">
    <name type="scientific">Gymnopus androsaceus JB14</name>
    <dbReference type="NCBI Taxonomy" id="1447944"/>
    <lineage>
        <taxon>Eukaryota</taxon>
        <taxon>Fungi</taxon>
        <taxon>Dikarya</taxon>
        <taxon>Basidiomycota</taxon>
        <taxon>Agaricomycotina</taxon>
        <taxon>Agaricomycetes</taxon>
        <taxon>Agaricomycetidae</taxon>
        <taxon>Agaricales</taxon>
        <taxon>Marasmiineae</taxon>
        <taxon>Omphalotaceae</taxon>
        <taxon>Gymnopus</taxon>
    </lineage>
</organism>
<keyword evidence="2" id="KW-1185">Reference proteome</keyword>
<gene>
    <name evidence="1" type="ORF">BT96DRAFT_447712</name>
</gene>
<dbReference type="AlphaFoldDB" id="A0A6A4I260"/>